<reference evidence="2 3" key="1">
    <citation type="submission" date="2020-05" db="EMBL/GenBank/DDBJ databases">
        <title>WGS assembly of Panicum virgatum.</title>
        <authorList>
            <person name="Lovell J.T."/>
            <person name="Jenkins J."/>
            <person name="Shu S."/>
            <person name="Juenger T.E."/>
            <person name="Schmutz J."/>
        </authorList>
    </citation>
    <scope>NUCLEOTIDE SEQUENCE [LARGE SCALE GENOMIC DNA]</scope>
    <source>
        <strain evidence="3">cv. AP13</strain>
    </source>
</reference>
<name>A0A8T0PST7_PANVG</name>
<keyword evidence="1" id="KW-0812">Transmembrane</keyword>
<feature type="transmembrane region" description="Helical" evidence="1">
    <location>
        <begin position="6"/>
        <end position="23"/>
    </location>
</feature>
<dbReference type="AlphaFoldDB" id="A0A8T0PST7"/>
<evidence type="ECO:0000256" key="1">
    <source>
        <dbReference type="SAM" id="Phobius"/>
    </source>
</evidence>
<sequence length="49" mass="5689">MELNPYIICLVTIMYNSGYFFLFGSSAHISRSYCSGHVSFHFLFIMSKK</sequence>
<proteinExistence type="predicted"/>
<protein>
    <submittedName>
        <fullName evidence="2">Uncharacterized protein</fullName>
    </submittedName>
</protein>
<dbReference type="Proteomes" id="UP000823388">
    <property type="component" value="Chromosome 8K"/>
</dbReference>
<comment type="caution">
    <text evidence="2">The sequence shown here is derived from an EMBL/GenBank/DDBJ whole genome shotgun (WGS) entry which is preliminary data.</text>
</comment>
<keyword evidence="1" id="KW-1133">Transmembrane helix</keyword>
<keyword evidence="1" id="KW-0472">Membrane</keyword>
<gene>
    <name evidence="2" type="ORF">PVAP13_8KG346003</name>
</gene>
<dbReference type="EMBL" id="CM029051">
    <property type="protein sequence ID" value="KAG2562016.1"/>
    <property type="molecule type" value="Genomic_DNA"/>
</dbReference>
<keyword evidence="3" id="KW-1185">Reference proteome</keyword>
<evidence type="ECO:0000313" key="3">
    <source>
        <dbReference type="Proteomes" id="UP000823388"/>
    </source>
</evidence>
<organism evidence="2 3">
    <name type="scientific">Panicum virgatum</name>
    <name type="common">Blackwell switchgrass</name>
    <dbReference type="NCBI Taxonomy" id="38727"/>
    <lineage>
        <taxon>Eukaryota</taxon>
        <taxon>Viridiplantae</taxon>
        <taxon>Streptophyta</taxon>
        <taxon>Embryophyta</taxon>
        <taxon>Tracheophyta</taxon>
        <taxon>Spermatophyta</taxon>
        <taxon>Magnoliopsida</taxon>
        <taxon>Liliopsida</taxon>
        <taxon>Poales</taxon>
        <taxon>Poaceae</taxon>
        <taxon>PACMAD clade</taxon>
        <taxon>Panicoideae</taxon>
        <taxon>Panicodae</taxon>
        <taxon>Paniceae</taxon>
        <taxon>Panicinae</taxon>
        <taxon>Panicum</taxon>
        <taxon>Panicum sect. Hiantes</taxon>
    </lineage>
</organism>
<evidence type="ECO:0000313" key="2">
    <source>
        <dbReference type="EMBL" id="KAG2562016.1"/>
    </source>
</evidence>
<accession>A0A8T0PST7</accession>